<dbReference type="EMBL" id="CM042018">
    <property type="protein sequence ID" value="KAI3827789.1"/>
    <property type="molecule type" value="Genomic_DNA"/>
</dbReference>
<proteinExistence type="predicted"/>
<evidence type="ECO:0000313" key="1">
    <source>
        <dbReference type="EMBL" id="KAI3827789.1"/>
    </source>
</evidence>
<keyword evidence="2" id="KW-1185">Reference proteome</keyword>
<reference evidence="2" key="1">
    <citation type="journal article" date="2022" name="Mol. Ecol. Resour.">
        <title>The genomes of chicory, endive, great burdock and yacon provide insights into Asteraceae palaeo-polyploidization history and plant inulin production.</title>
        <authorList>
            <person name="Fan W."/>
            <person name="Wang S."/>
            <person name="Wang H."/>
            <person name="Wang A."/>
            <person name="Jiang F."/>
            <person name="Liu H."/>
            <person name="Zhao H."/>
            <person name="Xu D."/>
            <person name="Zhang Y."/>
        </authorList>
    </citation>
    <scope>NUCLEOTIDE SEQUENCE [LARGE SCALE GENOMIC DNA]</scope>
    <source>
        <strain evidence="2">cv. Yunnan</strain>
    </source>
</reference>
<accession>A0ACB9K685</accession>
<evidence type="ECO:0000313" key="2">
    <source>
        <dbReference type="Proteomes" id="UP001056120"/>
    </source>
</evidence>
<protein>
    <submittedName>
        <fullName evidence="1">Uncharacterized protein</fullName>
    </submittedName>
</protein>
<reference evidence="1 2" key="2">
    <citation type="journal article" date="2022" name="Mol. Ecol. Resour.">
        <title>The genomes of chicory, endive, great burdock and yacon provide insights into Asteraceae paleo-polyploidization history and plant inulin production.</title>
        <authorList>
            <person name="Fan W."/>
            <person name="Wang S."/>
            <person name="Wang H."/>
            <person name="Wang A."/>
            <person name="Jiang F."/>
            <person name="Liu H."/>
            <person name="Zhao H."/>
            <person name="Xu D."/>
            <person name="Zhang Y."/>
        </authorList>
    </citation>
    <scope>NUCLEOTIDE SEQUENCE [LARGE SCALE GENOMIC DNA]</scope>
    <source>
        <strain evidence="2">cv. Yunnan</strain>
        <tissue evidence="1">Leaves</tissue>
    </source>
</reference>
<dbReference type="Proteomes" id="UP001056120">
    <property type="component" value="Linkage Group LG01"/>
</dbReference>
<sequence>MAEGRFNCRAEMAVVAQVSRWKYGAGSVAFHGDRWRLLFCGGLMSESPMVVSSGPRNRRGSFMVDSGDDGSTTGSFG</sequence>
<gene>
    <name evidence="1" type="ORF">L1987_01873</name>
</gene>
<name>A0ACB9K685_9ASTR</name>
<organism evidence="1 2">
    <name type="scientific">Smallanthus sonchifolius</name>
    <dbReference type="NCBI Taxonomy" id="185202"/>
    <lineage>
        <taxon>Eukaryota</taxon>
        <taxon>Viridiplantae</taxon>
        <taxon>Streptophyta</taxon>
        <taxon>Embryophyta</taxon>
        <taxon>Tracheophyta</taxon>
        <taxon>Spermatophyta</taxon>
        <taxon>Magnoliopsida</taxon>
        <taxon>eudicotyledons</taxon>
        <taxon>Gunneridae</taxon>
        <taxon>Pentapetalae</taxon>
        <taxon>asterids</taxon>
        <taxon>campanulids</taxon>
        <taxon>Asterales</taxon>
        <taxon>Asteraceae</taxon>
        <taxon>Asteroideae</taxon>
        <taxon>Heliantheae alliance</taxon>
        <taxon>Millerieae</taxon>
        <taxon>Smallanthus</taxon>
    </lineage>
</organism>
<comment type="caution">
    <text evidence="1">The sequence shown here is derived from an EMBL/GenBank/DDBJ whole genome shotgun (WGS) entry which is preliminary data.</text>
</comment>